<protein>
    <recommendedName>
        <fullName evidence="5">Histone-lysine N-methyltransferase SET5</fullName>
    </recommendedName>
    <alternativeName>
        <fullName evidence="4">SET domain-containing protein 5</fullName>
    </alternativeName>
</protein>
<dbReference type="AlphaFoldDB" id="A0AAD4QC53"/>
<dbReference type="PANTHER" id="PTHR46402:SF2">
    <property type="entry name" value="HISTONE-LYSINE N-TRIMETHYLTRANSFERASE SMYD5"/>
    <property type="match status" value="1"/>
</dbReference>
<evidence type="ECO:0000256" key="5">
    <source>
        <dbReference type="ARBA" id="ARBA00044528"/>
    </source>
</evidence>
<organism evidence="8 9">
    <name type="scientific">Lactarius akahatsu</name>
    <dbReference type="NCBI Taxonomy" id="416441"/>
    <lineage>
        <taxon>Eukaryota</taxon>
        <taxon>Fungi</taxon>
        <taxon>Dikarya</taxon>
        <taxon>Basidiomycota</taxon>
        <taxon>Agaricomycotina</taxon>
        <taxon>Agaricomycetes</taxon>
        <taxon>Russulales</taxon>
        <taxon>Russulaceae</taxon>
        <taxon>Lactarius</taxon>
    </lineage>
</organism>
<evidence type="ECO:0000256" key="3">
    <source>
        <dbReference type="ARBA" id="ARBA00022691"/>
    </source>
</evidence>
<dbReference type="Gene3D" id="2.170.270.10">
    <property type="entry name" value="SET domain"/>
    <property type="match status" value="1"/>
</dbReference>
<dbReference type="InterPro" id="IPR001214">
    <property type="entry name" value="SET_dom"/>
</dbReference>
<keyword evidence="2" id="KW-0808">Transferase</keyword>
<keyword evidence="3" id="KW-0949">S-adenosyl-L-methionine</keyword>
<keyword evidence="9" id="KW-1185">Reference proteome</keyword>
<dbReference type="GO" id="GO:0032259">
    <property type="term" value="P:methylation"/>
    <property type="evidence" value="ECO:0007669"/>
    <property type="project" value="UniProtKB-KW"/>
</dbReference>
<evidence type="ECO:0000313" key="8">
    <source>
        <dbReference type="EMBL" id="KAH8988383.1"/>
    </source>
</evidence>
<dbReference type="PANTHER" id="PTHR46402">
    <property type="entry name" value="SET AND MYND DOMAIN-CONTAINING PROTEIN 5"/>
    <property type="match status" value="1"/>
</dbReference>
<dbReference type="SUPFAM" id="SSF82199">
    <property type="entry name" value="SET domain"/>
    <property type="match status" value="1"/>
</dbReference>
<dbReference type="GO" id="GO:0042799">
    <property type="term" value="F:histone H4K20 methyltransferase activity"/>
    <property type="evidence" value="ECO:0007669"/>
    <property type="project" value="TreeGrafter"/>
</dbReference>
<gene>
    <name evidence="8" type="ORF">EDB92DRAFT_1872401</name>
</gene>
<reference evidence="8" key="1">
    <citation type="submission" date="2022-01" db="EMBL/GenBank/DDBJ databases">
        <title>Comparative genomics reveals a dynamic genome evolution in the ectomycorrhizal milk-cap (Lactarius) mushrooms.</title>
        <authorList>
            <consortium name="DOE Joint Genome Institute"/>
            <person name="Lebreton A."/>
            <person name="Tang N."/>
            <person name="Kuo A."/>
            <person name="LaButti K."/>
            <person name="Drula E."/>
            <person name="Barry K."/>
            <person name="Clum A."/>
            <person name="Lipzen A."/>
            <person name="Mousain D."/>
            <person name="Ng V."/>
            <person name="Wang R."/>
            <person name="Wang X."/>
            <person name="Dai Y."/>
            <person name="Henrissat B."/>
            <person name="Grigoriev I.V."/>
            <person name="Guerin-Laguette A."/>
            <person name="Yu F."/>
            <person name="Martin F.M."/>
        </authorList>
    </citation>
    <scope>NUCLEOTIDE SEQUENCE</scope>
    <source>
        <strain evidence="8">QP</strain>
    </source>
</reference>
<comment type="caution">
    <text evidence="8">The sequence shown here is derived from an EMBL/GenBank/DDBJ whole genome shotgun (WGS) entry which is preliminary data.</text>
</comment>
<dbReference type="CDD" id="cd20071">
    <property type="entry name" value="SET_SMYD"/>
    <property type="match status" value="1"/>
</dbReference>
<dbReference type="Proteomes" id="UP001201163">
    <property type="component" value="Unassembled WGS sequence"/>
</dbReference>
<dbReference type="PROSITE" id="PS50280">
    <property type="entry name" value="SET"/>
    <property type="match status" value="1"/>
</dbReference>
<dbReference type="EMBL" id="JAKELL010000042">
    <property type="protein sequence ID" value="KAH8988383.1"/>
    <property type="molecule type" value="Genomic_DNA"/>
</dbReference>
<evidence type="ECO:0000313" key="9">
    <source>
        <dbReference type="Proteomes" id="UP001201163"/>
    </source>
</evidence>
<accession>A0AAD4QC53</accession>
<evidence type="ECO:0000256" key="6">
    <source>
        <dbReference type="ARBA" id="ARBA00048619"/>
    </source>
</evidence>
<dbReference type="Gene3D" id="6.10.140.2220">
    <property type="match status" value="1"/>
</dbReference>
<evidence type="ECO:0000256" key="4">
    <source>
        <dbReference type="ARBA" id="ARBA00042380"/>
    </source>
</evidence>
<name>A0AAD4QC53_9AGAM</name>
<sequence>MSSTTPISPPEEVLRSAVLSLRNEHPTLGVAKLHALLLSENSEWAVSEKRLRRIMTAEGLTLQRKAAPAAESGAHAYPSSTLIEGLDVAKWTAAVEVKYFDKQRGKGLITKEAILEGQVVWKEDPFIIAPEWDIYDLQVASRACGYCTTPLTDSSLVLRCPASNSSAPCPARFCHRLCLKRSEKTHPLLCPAQSPGSVPLLAFGRKHVWMALHALTQCAARLLLAQQAGDDVLRDDWRVYRALAELGMEERAQGGWLQGAEPDRAMWQAAHRAFVQAFVLPPDPASQKKLAKLLKRPPLKDVADALFTYDGFLHGLGRMSLNLEAHGGLYTLHSHLNHSCRPNVSVRHLDQRTALSRITLVAKRDIAAGEELLVTYVDPSLGVRKRRMQLGAWGFGECVCERCIEEEKETSKPSSDVDDLERELKAGLGVM</sequence>
<dbReference type="InterPro" id="IPR046341">
    <property type="entry name" value="SET_dom_sf"/>
</dbReference>
<feature type="domain" description="SET" evidence="7">
    <location>
        <begin position="93"/>
        <end position="377"/>
    </location>
</feature>
<dbReference type="SMART" id="SM00317">
    <property type="entry name" value="SET"/>
    <property type="match status" value="1"/>
</dbReference>
<dbReference type="Gene3D" id="1.10.220.160">
    <property type="match status" value="1"/>
</dbReference>
<dbReference type="GO" id="GO:0045814">
    <property type="term" value="P:negative regulation of gene expression, epigenetic"/>
    <property type="evidence" value="ECO:0007669"/>
    <property type="project" value="TreeGrafter"/>
</dbReference>
<evidence type="ECO:0000259" key="7">
    <source>
        <dbReference type="PROSITE" id="PS50280"/>
    </source>
</evidence>
<dbReference type="Pfam" id="PF00856">
    <property type="entry name" value="SET"/>
    <property type="match status" value="1"/>
</dbReference>
<keyword evidence="1" id="KW-0489">Methyltransferase</keyword>
<evidence type="ECO:0000256" key="1">
    <source>
        <dbReference type="ARBA" id="ARBA00022603"/>
    </source>
</evidence>
<evidence type="ECO:0000256" key="2">
    <source>
        <dbReference type="ARBA" id="ARBA00022679"/>
    </source>
</evidence>
<proteinExistence type="predicted"/>
<comment type="catalytic activity">
    <reaction evidence="6">
        <text>L-lysyl-[histone] + S-adenosyl-L-methionine = N(6)-methyl-L-lysyl-[histone] + S-adenosyl-L-homocysteine + H(+)</text>
        <dbReference type="Rhea" id="RHEA:10024"/>
        <dbReference type="Rhea" id="RHEA-COMP:9845"/>
        <dbReference type="Rhea" id="RHEA-COMP:9846"/>
        <dbReference type="ChEBI" id="CHEBI:15378"/>
        <dbReference type="ChEBI" id="CHEBI:29969"/>
        <dbReference type="ChEBI" id="CHEBI:57856"/>
        <dbReference type="ChEBI" id="CHEBI:59789"/>
        <dbReference type="ChEBI" id="CHEBI:61929"/>
    </reaction>
    <physiologicalReaction direction="left-to-right" evidence="6">
        <dbReference type="Rhea" id="RHEA:10025"/>
    </physiologicalReaction>
</comment>